<evidence type="ECO:0000256" key="7">
    <source>
        <dbReference type="PROSITE-ProRule" id="PRU00042"/>
    </source>
</evidence>
<evidence type="ECO:0000256" key="5">
    <source>
        <dbReference type="ARBA" id="ARBA00022833"/>
    </source>
</evidence>
<keyword evidence="4 7" id="KW-0863">Zinc-finger</keyword>
<accession>A0ABQ8MSB9</accession>
<dbReference type="SUPFAM" id="SSF57667">
    <property type="entry name" value="beta-beta-alpha zinc fingers"/>
    <property type="match status" value="2"/>
</dbReference>
<comment type="caution">
    <text evidence="9">The sequence shown here is derived from an EMBL/GenBank/DDBJ whole genome shotgun (WGS) entry which is preliminary data.</text>
</comment>
<sequence length="165" mass="19074">MRTHAGEKPFTCDQCGKGFMHKESLNNHMRIHSRESCCICHRCGKNQMVLKEESQDQNETEENEKHHDLITEKTFFQKRTQKTATRKCFTCQQCGRSFSQKANLKPHTGEKPYTCSQFGKSFTHQGTLYTHMSLHTGEKCKYTPAAVYVISVERLSQMVFALRST</sequence>
<gene>
    <name evidence="9" type="ORF">H4Q32_022803</name>
</gene>
<dbReference type="PROSITE" id="PS50157">
    <property type="entry name" value="ZINC_FINGER_C2H2_2"/>
    <property type="match status" value="3"/>
</dbReference>
<dbReference type="Proteomes" id="UP000830375">
    <property type="component" value="Unassembled WGS sequence"/>
</dbReference>
<dbReference type="EMBL" id="JACTAM010000004">
    <property type="protein sequence ID" value="KAI2665718.1"/>
    <property type="molecule type" value="Genomic_DNA"/>
</dbReference>
<name>A0ABQ8MSB9_LABRO</name>
<evidence type="ECO:0000313" key="10">
    <source>
        <dbReference type="Proteomes" id="UP000830375"/>
    </source>
</evidence>
<evidence type="ECO:0000256" key="3">
    <source>
        <dbReference type="ARBA" id="ARBA00022737"/>
    </source>
</evidence>
<dbReference type="InterPro" id="IPR013087">
    <property type="entry name" value="Znf_C2H2_type"/>
</dbReference>
<dbReference type="PANTHER" id="PTHR24381:SF393">
    <property type="entry name" value="CHROMATIN-LINKED ADAPTOR FOR MSL PROTEINS, ISOFORM B"/>
    <property type="match status" value="1"/>
</dbReference>
<dbReference type="Pfam" id="PF00096">
    <property type="entry name" value="zf-C2H2"/>
    <property type="match status" value="2"/>
</dbReference>
<dbReference type="PROSITE" id="PS00028">
    <property type="entry name" value="ZINC_FINGER_C2H2_1"/>
    <property type="match status" value="1"/>
</dbReference>
<organism evidence="9 10">
    <name type="scientific">Labeo rohita</name>
    <name type="common">Indian major carp</name>
    <name type="synonym">Cyprinus rohita</name>
    <dbReference type="NCBI Taxonomy" id="84645"/>
    <lineage>
        <taxon>Eukaryota</taxon>
        <taxon>Metazoa</taxon>
        <taxon>Chordata</taxon>
        <taxon>Craniata</taxon>
        <taxon>Vertebrata</taxon>
        <taxon>Euteleostomi</taxon>
        <taxon>Actinopterygii</taxon>
        <taxon>Neopterygii</taxon>
        <taxon>Teleostei</taxon>
        <taxon>Ostariophysi</taxon>
        <taxon>Cypriniformes</taxon>
        <taxon>Cyprinidae</taxon>
        <taxon>Labeoninae</taxon>
        <taxon>Labeonini</taxon>
        <taxon>Labeo</taxon>
    </lineage>
</organism>
<feature type="domain" description="C2H2-type" evidence="8">
    <location>
        <begin position="113"/>
        <end position="140"/>
    </location>
</feature>
<evidence type="ECO:0000256" key="4">
    <source>
        <dbReference type="ARBA" id="ARBA00022771"/>
    </source>
</evidence>
<feature type="domain" description="C2H2-type" evidence="8">
    <location>
        <begin position="10"/>
        <end position="37"/>
    </location>
</feature>
<keyword evidence="2" id="KW-0479">Metal-binding</keyword>
<evidence type="ECO:0000256" key="2">
    <source>
        <dbReference type="ARBA" id="ARBA00022723"/>
    </source>
</evidence>
<dbReference type="InterPro" id="IPR036236">
    <property type="entry name" value="Znf_C2H2_sf"/>
</dbReference>
<keyword evidence="5" id="KW-0862">Zinc</keyword>
<keyword evidence="6" id="KW-0539">Nucleus</keyword>
<evidence type="ECO:0000256" key="6">
    <source>
        <dbReference type="ARBA" id="ARBA00023242"/>
    </source>
</evidence>
<feature type="domain" description="C2H2-type" evidence="8">
    <location>
        <begin position="89"/>
        <end position="112"/>
    </location>
</feature>
<evidence type="ECO:0000256" key="1">
    <source>
        <dbReference type="ARBA" id="ARBA00004123"/>
    </source>
</evidence>
<keyword evidence="3" id="KW-0677">Repeat</keyword>
<dbReference type="SMART" id="SM00355">
    <property type="entry name" value="ZnF_C2H2"/>
    <property type="match status" value="3"/>
</dbReference>
<comment type="subcellular location">
    <subcellularLocation>
        <location evidence="1">Nucleus</location>
    </subcellularLocation>
</comment>
<evidence type="ECO:0000313" key="9">
    <source>
        <dbReference type="EMBL" id="KAI2665718.1"/>
    </source>
</evidence>
<dbReference type="Gene3D" id="3.30.160.60">
    <property type="entry name" value="Classic Zinc Finger"/>
    <property type="match status" value="3"/>
</dbReference>
<protein>
    <submittedName>
        <fullName evidence="9">Zinc finger protein 569</fullName>
    </submittedName>
</protein>
<proteinExistence type="predicted"/>
<reference evidence="9 10" key="1">
    <citation type="submission" date="2022-01" db="EMBL/GenBank/DDBJ databases">
        <title>A high-quality chromosome-level genome assembly of rohu carp, Labeo rohita.</title>
        <authorList>
            <person name="Arick M.A. II"/>
            <person name="Hsu C.-Y."/>
            <person name="Magbanua Z."/>
            <person name="Pechanova O."/>
            <person name="Grover C."/>
            <person name="Miller E."/>
            <person name="Thrash A."/>
            <person name="Ezzel L."/>
            <person name="Alam S."/>
            <person name="Benzie J."/>
            <person name="Hamilton M."/>
            <person name="Karsi A."/>
            <person name="Lawrence M.L."/>
            <person name="Peterson D.G."/>
        </authorList>
    </citation>
    <scope>NUCLEOTIDE SEQUENCE [LARGE SCALE GENOMIC DNA]</scope>
    <source>
        <strain evidence="10">BAU-BD-2019</strain>
        <tissue evidence="9">Blood</tissue>
    </source>
</reference>
<dbReference type="PANTHER" id="PTHR24381">
    <property type="entry name" value="ZINC FINGER PROTEIN"/>
    <property type="match status" value="1"/>
</dbReference>
<evidence type="ECO:0000259" key="8">
    <source>
        <dbReference type="PROSITE" id="PS50157"/>
    </source>
</evidence>
<keyword evidence="10" id="KW-1185">Reference proteome</keyword>